<keyword evidence="4" id="KW-0808">Transferase</keyword>
<accession>A0A0T5XA81</accession>
<feature type="domain" description="Pyrimidine nucleoside phosphorylase C-terminal" evidence="5">
    <location>
        <begin position="345"/>
        <end position="419"/>
    </location>
</feature>
<dbReference type="InterPro" id="IPR018090">
    <property type="entry name" value="Pyrmidine_PPas_bac/euk"/>
</dbReference>
<dbReference type="GO" id="GO:0009032">
    <property type="term" value="F:thymidine phosphorylase activity"/>
    <property type="evidence" value="ECO:0007669"/>
    <property type="project" value="TreeGrafter"/>
</dbReference>
<evidence type="ECO:0000256" key="2">
    <source>
        <dbReference type="ARBA" id="ARBA00011738"/>
    </source>
</evidence>
<dbReference type="SUPFAM" id="SSF52418">
    <property type="entry name" value="Nucleoside phosphorylase/phosphoribosyltransferase catalytic domain"/>
    <property type="match status" value="1"/>
</dbReference>
<dbReference type="NCBIfam" id="NF004490">
    <property type="entry name" value="PRK05820.1"/>
    <property type="match status" value="1"/>
</dbReference>
<dbReference type="GO" id="GO:0006206">
    <property type="term" value="P:pyrimidine nucleobase metabolic process"/>
    <property type="evidence" value="ECO:0007669"/>
    <property type="project" value="InterPro"/>
</dbReference>
<dbReference type="SUPFAM" id="SSF47648">
    <property type="entry name" value="Nucleoside phosphorylase/phosphoribosyltransferase N-terminal domain"/>
    <property type="match status" value="1"/>
</dbReference>
<dbReference type="PANTHER" id="PTHR10515">
    <property type="entry name" value="THYMIDINE PHOSPHORYLASE"/>
    <property type="match status" value="1"/>
</dbReference>
<dbReference type="SMART" id="SM00941">
    <property type="entry name" value="PYNP_C"/>
    <property type="match status" value="1"/>
</dbReference>
<dbReference type="Proteomes" id="UP000005273">
    <property type="component" value="Unassembled WGS sequence"/>
</dbReference>
<protein>
    <submittedName>
        <fullName evidence="6">Pyrimidine-nucleoside phosphorylase</fullName>
    </submittedName>
</protein>
<dbReference type="FunFam" id="3.40.1030.10:FF:000003">
    <property type="entry name" value="Pyrimidine-nucleoside phosphorylase"/>
    <property type="match status" value="1"/>
</dbReference>
<gene>
    <name evidence="6" type="ORF">HMPREF1705_03846</name>
</gene>
<dbReference type="EMBL" id="ACJX03000001">
    <property type="protein sequence ID" value="KRT34613.1"/>
    <property type="molecule type" value="Genomic_DNA"/>
</dbReference>
<dbReference type="InterPro" id="IPR013102">
    <property type="entry name" value="PYNP_C"/>
</dbReference>
<dbReference type="InterPro" id="IPR017872">
    <property type="entry name" value="Pyrmidine_PPase_CS"/>
</dbReference>
<dbReference type="PIRSF" id="PIRSF000478">
    <property type="entry name" value="TP_PyNP"/>
    <property type="match status" value="1"/>
</dbReference>
<comment type="similarity">
    <text evidence="1">Belongs to the thymidine/pyrimidine-nucleoside phosphorylase family.</text>
</comment>
<dbReference type="Pfam" id="PF02885">
    <property type="entry name" value="Glycos_trans_3N"/>
    <property type="match status" value="1"/>
</dbReference>
<dbReference type="STRING" id="592015.HMPREF1705_03846"/>
<dbReference type="Gene3D" id="3.40.1030.10">
    <property type="entry name" value="Nucleoside phosphorylase/phosphoribosyltransferase catalytic domain"/>
    <property type="match status" value="1"/>
</dbReference>
<sequence length="441" mass="47331">MRAVDIIKKKRDGIHLREEEINFLIKGCSSDVIPDYQIAAFLMATYFRGMSYEEVASFTLAMANSGKIVDLSSINGVKIDKHSTGGVADTTTLIVCPLVAACGVPIAKMSGRGLGHTGGTLDKLESIPGMRVSLPLEKFIDIVNTIGISIIGQTEDLVPADKKLYALRDVTATVDSIPLIASSIMSKKIAGGSDGIVLDVKVGDGAFMKDVDEAVKLAKTMVNIGESAGKKTVAVITDMNQPLGQAIGNSLEVMEACEALKGRGNSDLMEVCFTLGSLMSILAGVAKDREEALDLLRDALNSGRGMMKLKEMVMAQGGDVNALEDYSLLPQARFKYELKAKADGYVSKMAAEGLGICAMKLGAGREKKEDRIDLSAGIFLNKKVGEHVNKGENIATLYGNDEKRLQEVLPEAEASIKISGQKESRRKLVYGIVRRDGIEMF</sequence>
<dbReference type="NCBIfam" id="NF004747">
    <property type="entry name" value="PRK06078.1"/>
    <property type="match status" value="1"/>
</dbReference>
<dbReference type="NCBIfam" id="TIGR02644">
    <property type="entry name" value="Y_phosphoryl"/>
    <property type="match status" value="1"/>
</dbReference>
<evidence type="ECO:0000259" key="5">
    <source>
        <dbReference type="SMART" id="SM00941"/>
    </source>
</evidence>
<dbReference type="GO" id="GO:0004645">
    <property type="term" value="F:1,4-alpha-oligoglucan phosphorylase activity"/>
    <property type="evidence" value="ECO:0007669"/>
    <property type="project" value="InterPro"/>
</dbReference>
<comment type="subunit">
    <text evidence="2">Homodimer.</text>
</comment>
<dbReference type="AlphaFoldDB" id="A0A0T5XA81"/>
<dbReference type="InterPro" id="IPR000053">
    <property type="entry name" value="Thymidine/pyrmidine_PPase"/>
</dbReference>
<dbReference type="Gene3D" id="3.90.1170.30">
    <property type="entry name" value="Pyrimidine nucleoside phosphorylase-like, C-terminal domain"/>
    <property type="match status" value="1"/>
</dbReference>
<dbReference type="eggNOG" id="COG0213">
    <property type="taxonomic scope" value="Bacteria"/>
</dbReference>
<organism evidence="6 7">
    <name type="scientific">Acetomicrobium hydrogeniformans ATCC BAA-1850</name>
    <dbReference type="NCBI Taxonomy" id="592015"/>
    <lineage>
        <taxon>Bacteria</taxon>
        <taxon>Thermotogati</taxon>
        <taxon>Synergistota</taxon>
        <taxon>Synergistia</taxon>
        <taxon>Synergistales</taxon>
        <taxon>Acetomicrobiaceae</taxon>
        <taxon>Acetomicrobium</taxon>
    </lineage>
</organism>
<evidence type="ECO:0000313" key="7">
    <source>
        <dbReference type="Proteomes" id="UP000005273"/>
    </source>
</evidence>
<dbReference type="GO" id="GO:0006213">
    <property type="term" value="P:pyrimidine nucleoside metabolic process"/>
    <property type="evidence" value="ECO:0007669"/>
    <property type="project" value="InterPro"/>
</dbReference>
<reference evidence="7" key="1">
    <citation type="submission" date="2012-09" db="EMBL/GenBank/DDBJ databases">
        <authorList>
            <person name="Weinstock G."/>
            <person name="Sodergren E."/>
            <person name="Clifton S."/>
            <person name="Fulton L."/>
            <person name="Fulton B."/>
            <person name="Courtney L."/>
            <person name="Fronick C."/>
            <person name="Harrison M."/>
            <person name="Strong C."/>
            <person name="Farmer C."/>
            <person name="Delehaunty K."/>
            <person name="Markovic C."/>
            <person name="Hall O."/>
            <person name="Minx P."/>
            <person name="Tomlinson C."/>
            <person name="Mitreva M."/>
            <person name="Nelson J."/>
            <person name="Hou S."/>
            <person name="Wollam A."/>
            <person name="Pepin K.H."/>
            <person name="Johnson M."/>
            <person name="Bhonagiri V."/>
            <person name="Nash W.E."/>
            <person name="Suruliraj S."/>
            <person name="Warren W."/>
            <person name="Chinwalla A."/>
            <person name="Mardis E.R."/>
            <person name="Wilson R.K."/>
        </authorList>
    </citation>
    <scope>NUCLEOTIDE SEQUENCE [LARGE SCALE GENOMIC DNA]</scope>
    <source>
        <strain evidence="7">OS1</strain>
    </source>
</reference>
<dbReference type="InterPro" id="IPR000312">
    <property type="entry name" value="Glycosyl_Trfase_fam3"/>
</dbReference>
<evidence type="ECO:0000256" key="3">
    <source>
        <dbReference type="ARBA" id="ARBA00022676"/>
    </source>
</evidence>
<evidence type="ECO:0000313" key="6">
    <source>
        <dbReference type="EMBL" id="KRT34613.1"/>
    </source>
</evidence>
<keyword evidence="3" id="KW-0328">Glycosyltransferase</keyword>
<dbReference type="Gene3D" id="1.20.970.10">
    <property type="entry name" value="Transferase, Pyrimidine Nucleoside Phosphorylase, Chain C"/>
    <property type="match status" value="1"/>
</dbReference>
<proteinExistence type="inferred from homology"/>
<dbReference type="PROSITE" id="PS00647">
    <property type="entry name" value="THYMID_PHOSPHORYLASE"/>
    <property type="match status" value="1"/>
</dbReference>
<dbReference type="Pfam" id="PF07831">
    <property type="entry name" value="PYNP_C"/>
    <property type="match status" value="1"/>
</dbReference>
<dbReference type="GO" id="GO:0005829">
    <property type="term" value="C:cytosol"/>
    <property type="evidence" value="ECO:0007669"/>
    <property type="project" value="TreeGrafter"/>
</dbReference>
<comment type="caution">
    <text evidence="6">The sequence shown here is derived from an EMBL/GenBank/DDBJ whole genome shotgun (WGS) entry which is preliminary data.</text>
</comment>
<dbReference type="Pfam" id="PF00591">
    <property type="entry name" value="Glycos_transf_3"/>
    <property type="match status" value="1"/>
</dbReference>
<dbReference type="InterPro" id="IPR036320">
    <property type="entry name" value="Glycosyl_Trfase_fam3_N_dom_sf"/>
</dbReference>
<name>A0A0T5XA81_9BACT</name>
<keyword evidence="7" id="KW-1185">Reference proteome</keyword>
<dbReference type="InterPro" id="IPR017459">
    <property type="entry name" value="Glycosyl_Trfase_fam3_N_dom"/>
</dbReference>
<evidence type="ECO:0000256" key="4">
    <source>
        <dbReference type="ARBA" id="ARBA00022679"/>
    </source>
</evidence>
<dbReference type="InterPro" id="IPR035902">
    <property type="entry name" value="Nuc_phospho_transferase"/>
</dbReference>
<dbReference type="InterPro" id="IPR036566">
    <property type="entry name" value="PYNP-like_C_sf"/>
</dbReference>
<dbReference type="RefSeq" id="WP_009200510.1">
    <property type="nucleotide sequence ID" value="NZ_ACJX03000001.1"/>
</dbReference>
<dbReference type="OrthoDB" id="9763887at2"/>
<dbReference type="PANTHER" id="PTHR10515:SF0">
    <property type="entry name" value="THYMIDINE PHOSPHORYLASE"/>
    <property type="match status" value="1"/>
</dbReference>
<evidence type="ECO:0000256" key="1">
    <source>
        <dbReference type="ARBA" id="ARBA00006915"/>
    </source>
</evidence>
<dbReference type="SUPFAM" id="SSF54680">
    <property type="entry name" value="Pyrimidine nucleoside phosphorylase C-terminal domain"/>
    <property type="match status" value="1"/>
</dbReference>